<dbReference type="SUPFAM" id="SSF51445">
    <property type="entry name" value="(Trans)glycosidases"/>
    <property type="match status" value="1"/>
</dbReference>
<dbReference type="GO" id="GO:0005576">
    <property type="term" value="C:extracellular region"/>
    <property type="evidence" value="ECO:0007669"/>
    <property type="project" value="TreeGrafter"/>
</dbReference>
<reference evidence="5" key="1">
    <citation type="submission" date="2013-09" db="EMBL/GenBank/DDBJ databases">
        <title>The Genome Sequence of Anopheles maculatus species B.</title>
        <authorList>
            <consortium name="The Broad Institute Genomics Platform"/>
            <person name="Neafsey D.E."/>
            <person name="Besansky N."/>
            <person name="Howell P."/>
            <person name="Walton C."/>
            <person name="Young S.K."/>
            <person name="Zeng Q."/>
            <person name="Gargeya S."/>
            <person name="Fitzgerald M."/>
            <person name="Haas B."/>
            <person name="Abouelleil A."/>
            <person name="Allen A.W."/>
            <person name="Alvarado L."/>
            <person name="Arachchi H.M."/>
            <person name="Berlin A.M."/>
            <person name="Chapman S.B."/>
            <person name="Gainer-Dewar J."/>
            <person name="Goldberg J."/>
            <person name="Griggs A."/>
            <person name="Gujja S."/>
            <person name="Hansen M."/>
            <person name="Howarth C."/>
            <person name="Imamovic A."/>
            <person name="Ireland A."/>
            <person name="Larimer J."/>
            <person name="McCowan C."/>
            <person name="Murphy C."/>
            <person name="Pearson M."/>
            <person name="Poon T.W."/>
            <person name="Priest M."/>
            <person name="Roberts A."/>
            <person name="Saif S."/>
            <person name="Shea T."/>
            <person name="Sisk P."/>
            <person name="Sykes S."/>
            <person name="Wortman J."/>
            <person name="Nusbaum C."/>
            <person name="Birren B."/>
        </authorList>
    </citation>
    <scope>NUCLEOTIDE SEQUENCE [LARGE SCALE GENOMIC DNA]</scope>
    <source>
        <strain evidence="5">maculatus3</strain>
    </source>
</reference>
<dbReference type="Gene3D" id="3.20.20.80">
    <property type="entry name" value="Glycosidases"/>
    <property type="match status" value="1"/>
</dbReference>
<dbReference type="SMART" id="SM00636">
    <property type="entry name" value="Glyco_18"/>
    <property type="match status" value="1"/>
</dbReference>
<dbReference type="PANTHER" id="PTHR11177">
    <property type="entry name" value="CHITINASE"/>
    <property type="match status" value="1"/>
</dbReference>
<sequence>AFTTLTTLLLLICSNGLINAERVVCSYSSSAVKRPGEYSFQLSDIPLSLCTHVVYDHFDIDYYTYEFLAKDLEFDVWDNGLQKFADLKRNKTDLKLLISIRSPILLRVAGEAIARKTFIANVLSYVEWMKVDGVELFWSGSDEEVLYSLIEELRSSFVAAGHPSTEVNILAQIDQPVVDHARLCRLADYVHLLVTGERRPIYRGNSLTPTVNTTLDVGEHKNVSFERALDHYIEASCPAEKIVLTTLLIAQTYTLGNVENRDPPKELSTFCTLTKGMAFCVYMDMCQKFNESGWTFGWDDAEGLAPHARQGNVWVSYENEASVGRKGEIARSKQLAGVYVLSLELDDYRGKCGSGLFPLIKAISRSFRGTANDEAATHSN</sequence>
<evidence type="ECO:0000313" key="5">
    <source>
        <dbReference type="Proteomes" id="UP000075901"/>
    </source>
</evidence>
<evidence type="ECO:0000256" key="2">
    <source>
        <dbReference type="SAM" id="SignalP"/>
    </source>
</evidence>
<dbReference type="GO" id="GO:0005975">
    <property type="term" value="P:carbohydrate metabolic process"/>
    <property type="evidence" value="ECO:0007669"/>
    <property type="project" value="InterPro"/>
</dbReference>
<dbReference type="Proteomes" id="UP000075901">
    <property type="component" value="Unassembled WGS sequence"/>
</dbReference>
<dbReference type="VEuPathDB" id="VectorBase:AMAM006220"/>
<proteinExistence type="predicted"/>
<dbReference type="InterPro" id="IPR050314">
    <property type="entry name" value="Glycosyl_Hydrlase_18"/>
</dbReference>
<dbReference type="InterPro" id="IPR011583">
    <property type="entry name" value="Chitinase_II/V-like_cat"/>
</dbReference>
<dbReference type="GO" id="GO:0004568">
    <property type="term" value="F:chitinase activity"/>
    <property type="evidence" value="ECO:0007669"/>
    <property type="project" value="TreeGrafter"/>
</dbReference>
<feature type="chain" id="PRO_5008135772" description="GH18 domain-containing protein" evidence="2">
    <location>
        <begin position="21"/>
        <end position="380"/>
    </location>
</feature>
<reference evidence="4" key="2">
    <citation type="submission" date="2020-05" db="UniProtKB">
        <authorList>
            <consortium name="EnsemblMetazoa"/>
        </authorList>
    </citation>
    <scope>IDENTIFICATION</scope>
    <source>
        <strain evidence="4">maculatus3</strain>
    </source>
</reference>
<dbReference type="PANTHER" id="PTHR11177:SF144">
    <property type="entry name" value="CHITINASE 5"/>
    <property type="match status" value="1"/>
</dbReference>
<dbReference type="Gene3D" id="3.10.50.10">
    <property type="match status" value="1"/>
</dbReference>
<dbReference type="InterPro" id="IPR001223">
    <property type="entry name" value="Glyco_hydro18_cat"/>
</dbReference>
<evidence type="ECO:0000313" key="4">
    <source>
        <dbReference type="EnsemblMetazoa" id="AMAM006220-PA"/>
    </source>
</evidence>
<feature type="signal peptide" evidence="2">
    <location>
        <begin position="1"/>
        <end position="20"/>
    </location>
</feature>
<dbReference type="Pfam" id="PF00704">
    <property type="entry name" value="Glyco_hydro_18"/>
    <property type="match status" value="1"/>
</dbReference>
<feature type="domain" description="GH18" evidence="3">
    <location>
        <begin position="21"/>
        <end position="370"/>
    </location>
</feature>
<dbReference type="GO" id="GO:0006032">
    <property type="term" value="P:chitin catabolic process"/>
    <property type="evidence" value="ECO:0007669"/>
    <property type="project" value="TreeGrafter"/>
</dbReference>
<protein>
    <recommendedName>
        <fullName evidence="3">GH18 domain-containing protein</fullName>
    </recommendedName>
</protein>
<evidence type="ECO:0000259" key="3">
    <source>
        <dbReference type="PROSITE" id="PS51910"/>
    </source>
</evidence>
<accession>A0A182SGC1</accession>
<dbReference type="GO" id="GO:0008061">
    <property type="term" value="F:chitin binding"/>
    <property type="evidence" value="ECO:0007669"/>
    <property type="project" value="InterPro"/>
</dbReference>
<dbReference type="AlphaFoldDB" id="A0A182SGC1"/>
<name>A0A182SGC1_9DIPT</name>
<dbReference type="PROSITE" id="PS51910">
    <property type="entry name" value="GH18_2"/>
    <property type="match status" value="1"/>
</dbReference>
<evidence type="ECO:0000256" key="1">
    <source>
        <dbReference type="ARBA" id="ARBA00022729"/>
    </source>
</evidence>
<dbReference type="InterPro" id="IPR029070">
    <property type="entry name" value="Chitinase_insertion_sf"/>
</dbReference>
<dbReference type="InterPro" id="IPR017853">
    <property type="entry name" value="GH"/>
</dbReference>
<keyword evidence="1 2" id="KW-0732">Signal</keyword>
<keyword evidence="5" id="KW-1185">Reference proteome</keyword>
<dbReference type="EnsemblMetazoa" id="AMAM006220-RA">
    <property type="protein sequence ID" value="AMAM006220-PA"/>
    <property type="gene ID" value="AMAM006220"/>
</dbReference>
<organism evidence="4 5">
    <name type="scientific">Anopheles maculatus</name>
    <dbReference type="NCBI Taxonomy" id="74869"/>
    <lineage>
        <taxon>Eukaryota</taxon>
        <taxon>Metazoa</taxon>
        <taxon>Ecdysozoa</taxon>
        <taxon>Arthropoda</taxon>
        <taxon>Hexapoda</taxon>
        <taxon>Insecta</taxon>
        <taxon>Pterygota</taxon>
        <taxon>Neoptera</taxon>
        <taxon>Endopterygota</taxon>
        <taxon>Diptera</taxon>
        <taxon>Nematocera</taxon>
        <taxon>Culicoidea</taxon>
        <taxon>Culicidae</taxon>
        <taxon>Anophelinae</taxon>
        <taxon>Anopheles</taxon>
        <taxon>Anopheles maculatus group</taxon>
    </lineage>
</organism>